<comment type="subcellular location">
    <subcellularLocation>
        <location evidence="2">Nucleus</location>
    </subcellularLocation>
</comment>
<evidence type="ECO:0000259" key="4">
    <source>
        <dbReference type="Pfam" id="PF09606"/>
    </source>
</evidence>
<organism evidence="5 6">
    <name type="scientific">Porites evermanni</name>
    <dbReference type="NCBI Taxonomy" id="104178"/>
    <lineage>
        <taxon>Eukaryota</taxon>
        <taxon>Metazoa</taxon>
        <taxon>Cnidaria</taxon>
        <taxon>Anthozoa</taxon>
        <taxon>Hexacorallia</taxon>
        <taxon>Scleractinia</taxon>
        <taxon>Fungiina</taxon>
        <taxon>Poritidae</taxon>
        <taxon>Porites</taxon>
    </lineage>
</organism>
<evidence type="ECO:0000256" key="3">
    <source>
        <dbReference type="SAM" id="MobiDB-lite"/>
    </source>
</evidence>
<comment type="function">
    <text evidence="2">Component of the Mediator complex, a coactivator involved in the regulated transcription of nearly all RNA polymerase II-dependent genes. Mediator functions as a bridge to convey information from gene-specific regulatory proteins to the basal RNA polymerase II transcription machinery. Mediator is recruited to promoters by direct interactions with regulatory proteins and serves as a scaffold for the assembly of a functional preinitiation complex with RNA polymerase II and the general transcription factors.</text>
</comment>
<comment type="similarity">
    <text evidence="2">Belongs to the Mediator complex subunit 15 family.</text>
</comment>
<keyword evidence="2" id="KW-0804">Transcription</keyword>
<keyword evidence="1 2" id="KW-0539">Nucleus</keyword>
<evidence type="ECO:0000313" key="6">
    <source>
        <dbReference type="Proteomes" id="UP001159427"/>
    </source>
</evidence>
<keyword evidence="2" id="KW-0010">Activator</keyword>
<gene>
    <name evidence="2" type="primary">MED15</name>
    <name evidence="5" type="ORF">PEVE_00001866</name>
</gene>
<dbReference type="Pfam" id="PF09606">
    <property type="entry name" value="Med15_N"/>
    <property type="match status" value="3"/>
</dbReference>
<dbReference type="InterPro" id="IPR036529">
    <property type="entry name" value="KIX_dom_sf"/>
</dbReference>
<dbReference type="Gene3D" id="1.10.246.20">
    <property type="entry name" value="Coactivator CBP, KIX domain"/>
    <property type="match status" value="3"/>
</dbReference>
<proteinExistence type="inferred from homology"/>
<dbReference type="Proteomes" id="UP001159427">
    <property type="component" value="Unassembled WGS sequence"/>
</dbReference>
<comment type="subunit">
    <text evidence="2">Component of the Mediator complex.</text>
</comment>
<feature type="domain" description="Mediator of RNA polymerase II transcription subunit 15 N-terminal" evidence="4">
    <location>
        <begin position="365"/>
        <end position="433"/>
    </location>
</feature>
<feature type="region of interest" description="Disordered" evidence="3">
    <location>
        <begin position="80"/>
        <end position="104"/>
    </location>
</feature>
<accession>A0ABN8LRT6</accession>
<evidence type="ECO:0000256" key="2">
    <source>
        <dbReference type="RuleBase" id="RU364148"/>
    </source>
</evidence>
<evidence type="ECO:0000256" key="1">
    <source>
        <dbReference type="ARBA" id="ARBA00023242"/>
    </source>
</evidence>
<dbReference type="EMBL" id="CALNXI010000110">
    <property type="protein sequence ID" value="CAH3019232.1"/>
    <property type="molecule type" value="Genomic_DNA"/>
</dbReference>
<sequence length="437" mass="49386">MAEAGADEDHWRCTEFRLTVISQIEEAMKSSKDPNMFMKSPTEVENAVYNKSKRKFDYLFWTACVLVSIRNNLLTESTNSEQQLQKEAANMPPQTGMTARVTESSPGQLPMLHNQQIAEMLGSSLQEGGLNTTRVTDSVVNDDLHSREFRKKVNSQFSDARKVSKKPNHSRKYATTLESKFYSEAKSKVDGVTYTVRPLSFCPEAGSSKSGALHTTSQRGEKPQVSVFPTAVNNDWHSSSFRQKIISRIAEVKSSLGDLSVGMKEPNQLENEVFCKVKTKKDYLVNIARVLASLKEVKWNATAQQNTRLPNLSPQPIRTQDIINIRVVQDTIQQVPKQHFSSTKLSASSQLSPPSAAERADLTTTDDWRSLGFRQKIISRIAQEMKKSNDPKLFIKNPNDMERELYSRAKTRTEYLKNFSRLIISIRKPRSASTVQL</sequence>
<feature type="domain" description="Mediator of RNA polymerase II transcription subunit 15 N-terminal" evidence="4">
    <location>
        <begin position="8"/>
        <end position="72"/>
    </location>
</feature>
<feature type="compositionally biased region" description="Polar residues" evidence="3">
    <location>
        <begin position="92"/>
        <end position="104"/>
    </location>
</feature>
<keyword evidence="2" id="KW-0805">Transcription regulation</keyword>
<feature type="domain" description="Mediator of RNA polymerase II transcription subunit 15 N-terminal" evidence="4">
    <location>
        <begin position="233"/>
        <end position="304"/>
    </location>
</feature>
<feature type="compositionally biased region" description="Low complexity" evidence="3">
    <location>
        <begin position="341"/>
        <end position="357"/>
    </location>
</feature>
<feature type="region of interest" description="Disordered" evidence="3">
    <location>
        <begin position="339"/>
        <end position="362"/>
    </location>
</feature>
<comment type="caution">
    <text evidence="5">The sequence shown here is derived from an EMBL/GenBank/DDBJ whole genome shotgun (WGS) entry which is preliminary data.</text>
</comment>
<reference evidence="5 6" key="1">
    <citation type="submission" date="2022-05" db="EMBL/GenBank/DDBJ databases">
        <authorList>
            <consortium name="Genoscope - CEA"/>
            <person name="William W."/>
        </authorList>
    </citation>
    <scope>NUCLEOTIDE SEQUENCE [LARGE SCALE GENOMIC DNA]</scope>
</reference>
<name>A0ABN8LRT6_9CNID</name>
<evidence type="ECO:0000313" key="5">
    <source>
        <dbReference type="EMBL" id="CAH3019232.1"/>
    </source>
</evidence>
<dbReference type="InterPro" id="IPR019087">
    <property type="entry name" value="Med15_N"/>
</dbReference>
<keyword evidence="6" id="KW-1185">Reference proteome</keyword>
<protein>
    <recommendedName>
        <fullName evidence="2">Mediator of RNA polymerase II transcription subunit 15</fullName>
    </recommendedName>
    <alternativeName>
        <fullName evidence="2">Mediator complex subunit 15</fullName>
    </alternativeName>
</protein>